<accession>A0A6H5GC58</accession>
<feature type="non-terminal residue" evidence="2">
    <location>
        <position position="75"/>
    </location>
</feature>
<dbReference type="EMBL" id="CADCXU010009785">
    <property type="protein sequence ID" value="CAB0000693.1"/>
    <property type="molecule type" value="Genomic_DNA"/>
</dbReference>
<keyword evidence="3" id="KW-1185">Reference proteome</keyword>
<gene>
    <name evidence="2" type="ORF">NTEN_LOCUS6480</name>
</gene>
<reference evidence="2 3" key="1">
    <citation type="submission" date="2020-02" db="EMBL/GenBank/DDBJ databases">
        <authorList>
            <person name="Ferguson B K."/>
        </authorList>
    </citation>
    <scope>NUCLEOTIDE SEQUENCE [LARGE SCALE GENOMIC DNA]</scope>
</reference>
<feature type="region of interest" description="Disordered" evidence="1">
    <location>
        <begin position="23"/>
        <end position="44"/>
    </location>
</feature>
<evidence type="ECO:0000256" key="1">
    <source>
        <dbReference type="SAM" id="MobiDB-lite"/>
    </source>
</evidence>
<feature type="compositionally biased region" description="Basic and acidic residues" evidence="1">
    <location>
        <begin position="23"/>
        <end position="42"/>
    </location>
</feature>
<dbReference type="Proteomes" id="UP000479000">
    <property type="component" value="Unassembled WGS sequence"/>
</dbReference>
<name>A0A6H5GC58_9HEMI</name>
<organism evidence="2 3">
    <name type="scientific">Nesidiocoris tenuis</name>
    <dbReference type="NCBI Taxonomy" id="355587"/>
    <lineage>
        <taxon>Eukaryota</taxon>
        <taxon>Metazoa</taxon>
        <taxon>Ecdysozoa</taxon>
        <taxon>Arthropoda</taxon>
        <taxon>Hexapoda</taxon>
        <taxon>Insecta</taxon>
        <taxon>Pterygota</taxon>
        <taxon>Neoptera</taxon>
        <taxon>Paraneoptera</taxon>
        <taxon>Hemiptera</taxon>
        <taxon>Heteroptera</taxon>
        <taxon>Panheteroptera</taxon>
        <taxon>Cimicomorpha</taxon>
        <taxon>Miridae</taxon>
        <taxon>Dicyphina</taxon>
        <taxon>Nesidiocoris</taxon>
    </lineage>
</organism>
<proteinExistence type="predicted"/>
<sequence length="75" mass="9115">MNNYVDRHRDKVKLLYEQIRKRTETHKDKVASETNKNREEVPKIPQDVFVKTHQIQNKTKQKYVKEQIESVDPEH</sequence>
<dbReference type="AlphaFoldDB" id="A0A6H5GC58"/>
<protein>
    <submittedName>
        <fullName evidence="2">Uncharacterized protein</fullName>
    </submittedName>
</protein>
<dbReference type="OrthoDB" id="427924at2759"/>
<evidence type="ECO:0000313" key="2">
    <source>
        <dbReference type="EMBL" id="CAB0000693.1"/>
    </source>
</evidence>
<evidence type="ECO:0000313" key="3">
    <source>
        <dbReference type="Proteomes" id="UP000479000"/>
    </source>
</evidence>